<feature type="repeat" description="WD" evidence="3">
    <location>
        <begin position="130"/>
        <end position="164"/>
    </location>
</feature>
<dbReference type="Proteomes" id="UP000765509">
    <property type="component" value="Unassembled WGS sequence"/>
</dbReference>
<accession>A0A9Q3DRC4</accession>
<dbReference type="PROSITE" id="PS50082">
    <property type="entry name" value="WD_REPEATS_2"/>
    <property type="match status" value="2"/>
</dbReference>
<gene>
    <name evidence="4" type="ORF">O181_045968</name>
</gene>
<evidence type="ECO:0000256" key="3">
    <source>
        <dbReference type="PROSITE-ProRule" id="PRU00221"/>
    </source>
</evidence>
<dbReference type="PRINTS" id="PR00320">
    <property type="entry name" value="GPROTEINBRPT"/>
</dbReference>
<evidence type="ECO:0000313" key="4">
    <source>
        <dbReference type="EMBL" id="MBW0506253.1"/>
    </source>
</evidence>
<dbReference type="AlphaFoldDB" id="A0A9Q3DRC4"/>
<evidence type="ECO:0000313" key="5">
    <source>
        <dbReference type="Proteomes" id="UP000765509"/>
    </source>
</evidence>
<dbReference type="InterPro" id="IPR015943">
    <property type="entry name" value="WD40/YVTN_repeat-like_dom_sf"/>
</dbReference>
<dbReference type="EMBL" id="AVOT02018972">
    <property type="protein sequence ID" value="MBW0506253.1"/>
    <property type="molecule type" value="Genomic_DNA"/>
</dbReference>
<proteinExistence type="predicted"/>
<dbReference type="InterPro" id="IPR036322">
    <property type="entry name" value="WD40_repeat_dom_sf"/>
</dbReference>
<dbReference type="InterPro" id="IPR019775">
    <property type="entry name" value="WD40_repeat_CS"/>
</dbReference>
<dbReference type="Pfam" id="PF00400">
    <property type="entry name" value="WD40"/>
    <property type="match status" value="3"/>
</dbReference>
<evidence type="ECO:0008006" key="6">
    <source>
        <dbReference type="Google" id="ProtNLM"/>
    </source>
</evidence>
<evidence type="ECO:0000256" key="1">
    <source>
        <dbReference type="ARBA" id="ARBA00022574"/>
    </source>
</evidence>
<protein>
    <recommendedName>
        <fullName evidence="6">WD40 repeat-like protein</fullName>
    </recommendedName>
</protein>
<keyword evidence="1 3" id="KW-0853">WD repeat</keyword>
<dbReference type="PANTHER" id="PTHR19855">
    <property type="entry name" value="WD40 REPEAT PROTEIN 12, 37"/>
    <property type="match status" value="1"/>
</dbReference>
<sequence length="523" mass="59059">MQTVDERNLFRTDTELNAARVRYEKSLKDKNPTFENGYPILLPTKPLDFIIDDDEDQVYVAENGFVIQRVNLKTGKINATFKGHTGPVTSIALYNHRISNQQQRKILFTGSWDKTIKTWDAKTQILLSSTTGHVDFVKSIEIIPNHGILASGSTDRDIRLWDLKAILRKLDWCHIDNQYSIRKEAIHDTNQDQTFCNSNAIESKAAFAMLDLPSPLSSVINTPSLKERTQWPSALYDAIACIGILKSHTRPVDILKAHPMVTASEQETRVTNQTGSLHHLLISADTMGALKIWRLENTLTVLDSTTWPHKTSINDIQVGCEVRHDIDHQTNAQLWTASADNSVLLSTVDLLPISNKRITNLIRIEQPYYVRCLLSLPLYMAKAQSQLNYPNWLLTGSTDEKIRICDLEELEDKKSETKPRSTPNSAPGVIPSDWMSCLSAHWHEVNCLGVWHDKSSRKLWLISSSLDGTLRRWELSELERYLKQKVTPLGPSPVEQSAAPKGSGIIFTEEEEAELAELVNGMS</sequence>
<dbReference type="PROSITE" id="PS50294">
    <property type="entry name" value="WD_REPEATS_REGION"/>
    <property type="match status" value="1"/>
</dbReference>
<dbReference type="InterPro" id="IPR001680">
    <property type="entry name" value="WD40_rpt"/>
</dbReference>
<comment type="caution">
    <text evidence="4">The sequence shown here is derived from an EMBL/GenBank/DDBJ whole genome shotgun (WGS) entry which is preliminary data.</text>
</comment>
<dbReference type="SMART" id="SM00320">
    <property type="entry name" value="WD40"/>
    <property type="match status" value="5"/>
</dbReference>
<reference evidence="4" key="1">
    <citation type="submission" date="2021-03" db="EMBL/GenBank/DDBJ databases">
        <title>Draft genome sequence of rust myrtle Austropuccinia psidii MF-1, a brazilian biotype.</title>
        <authorList>
            <person name="Quecine M.C."/>
            <person name="Pachon D.M.R."/>
            <person name="Bonatelli M.L."/>
            <person name="Correr F.H."/>
            <person name="Franceschini L.M."/>
            <person name="Leite T.F."/>
            <person name="Margarido G.R.A."/>
            <person name="Almeida C.A."/>
            <person name="Ferrarezi J.A."/>
            <person name="Labate C.A."/>
        </authorList>
    </citation>
    <scope>NUCLEOTIDE SEQUENCE</scope>
    <source>
        <strain evidence="4">MF-1</strain>
    </source>
</reference>
<organism evidence="4 5">
    <name type="scientific">Austropuccinia psidii MF-1</name>
    <dbReference type="NCBI Taxonomy" id="1389203"/>
    <lineage>
        <taxon>Eukaryota</taxon>
        <taxon>Fungi</taxon>
        <taxon>Dikarya</taxon>
        <taxon>Basidiomycota</taxon>
        <taxon>Pucciniomycotina</taxon>
        <taxon>Pucciniomycetes</taxon>
        <taxon>Pucciniales</taxon>
        <taxon>Sphaerophragmiaceae</taxon>
        <taxon>Austropuccinia</taxon>
    </lineage>
</organism>
<keyword evidence="2" id="KW-0677">Repeat</keyword>
<dbReference type="Gene3D" id="2.130.10.10">
    <property type="entry name" value="YVTN repeat-like/Quinoprotein amine dehydrogenase"/>
    <property type="match status" value="2"/>
</dbReference>
<dbReference type="OrthoDB" id="6262491at2759"/>
<dbReference type="PROSITE" id="PS00678">
    <property type="entry name" value="WD_REPEATS_1"/>
    <property type="match status" value="2"/>
</dbReference>
<evidence type="ECO:0000256" key="2">
    <source>
        <dbReference type="ARBA" id="ARBA00022737"/>
    </source>
</evidence>
<feature type="repeat" description="WD" evidence="3">
    <location>
        <begin position="81"/>
        <end position="129"/>
    </location>
</feature>
<dbReference type="SUPFAM" id="SSF50978">
    <property type="entry name" value="WD40 repeat-like"/>
    <property type="match status" value="1"/>
</dbReference>
<dbReference type="PANTHER" id="PTHR19855:SF11">
    <property type="entry name" value="RIBOSOME BIOGENESIS PROTEIN WDR12"/>
    <property type="match status" value="1"/>
</dbReference>
<keyword evidence="5" id="KW-1185">Reference proteome</keyword>
<dbReference type="InterPro" id="IPR020472">
    <property type="entry name" value="WD40_PAC1"/>
</dbReference>
<name>A0A9Q3DRC4_9BASI</name>